<protein>
    <submittedName>
        <fullName evidence="5">Long-chain fatty acid--CoA ligase</fullName>
    </submittedName>
</protein>
<accession>A0A419SIG5</accession>
<dbReference type="InterPro" id="IPR025110">
    <property type="entry name" value="AMP-bd_C"/>
</dbReference>
<comment type="caution">
    <text evidence="5">The sequence shown here is derived from an EMBL/GenBank/DDBJ whole genome shotgun (WGS) entry which is preliminary data.</text>
</comment>
<dbReference type="SUPFAM" id="SSF56801">
    <property type="entry name" value="Acetyl-CoA synthetase-like"/>
    <property type="match status" value="1"/>
</dbReference>
<dbReference type="FunFam" id="3.40.50.12780:FF:000003">
    <property type="entry name" value="Long-chain-fatty-acid--CoA ligase FadD"/>
    <property type="match status" value="1"/>
</dbReference>
<sequence length="549" mass="61017">MNSQPWLTNYPPMIPAQLDYPKIALTEFLTQAAKQYPDHRAIQFLGKIITYRELLSDAQHFAGALQQKGIQKGDRVAIMLPNCPQAVISYYGILMLGAVVVQVNPLYKERELAHQLGDSGAKFIVCLDLLYPIVKKTQVQTSLQHVIVTGIQDYLPFPKSWVFPVIQRLKGKIKKIEPDDFSFKNLLVSASPCVSPASIDPSEDLALLQYTGGTTGVAKGVMLTHRNLVANVIQCRAWFYKAEQGKENFLAVIPFFHVYGMTVAMNLSICFAGCLITLPRFEIPSILKTIQKQKPTVFPGAPTMYIALLQHPELSNYDISSIEACLSGSAALPLEIQEKFEQVTGGRLVEGYGLTECSPVTHANPLWDQRKNGSIGLPWPDTDAKVVDLESGEALPPGGVGELIVKGPQVMKGYWNEPDETEAVLRDGWLYTGDLAYMDEDGFFFIVDRKKDLIIASGFNIYPREVEEVLFEHPAIAEAAVVGVADDYRGETVKAFLVLKEGETVSEEQLDQFCRKRLAAFKVPKQYEFRAELPKSSIGKVLKKLLIEG</sequence>
<gene>
    <name evidence="5" type="ORF">BEP19_05235</name>
</gene>
<dbReference type="OrthoDB" id="9757771at2"/>
<comment type="similarity">
    <text evidence="1">Belongs to the ATP-dependent AMP-binding enzyme family.</text>
</comment>
<dbReference type="InterPro" id="IPR020845">
    <property type="entry name" value="AMP-binding_CS"/>
</dbReference>
<dbReference type="Pfam" id="PF13193">
    <property type="entry name" value="AMP-binding_C"/>
    <property type="match status" value="1"/>
</dbReference>
<keyword evidence="6" id="KW-1185">Reference proteome</keyword>
<dbReference type="Gene3D" id="3.30.300.30">
    <property type="match status" value="1"/>
</dbReference>
<dbReference type="InterPro" id="IPR000873">
    <property type="entry name" value="AMP-dep_synth/lig_dom"/>
</dbReference>
<dbReference type="PROSITE" id="PS00455">
    <property type="entry name" value="AMP_BINDING"/>
    <property type="match status" value="1"/>
</dbReference>
<evidence type="ECO:0000256" key="1">
    <source>
        <dbReference type="ARBA" id="ARBA00006432"/>
    </source>
</evidence>
<dbReference type="PANTHER" id="PTHR43767:SF9">
    <property type="entry name" value="LONG-CHAIN-FATTY-ACID--COA LIGASE"/>
    <property type="match status" value="1"/>
</dbReference>
<name>A0A419SIG5_9BACL</name>
<dbReference type="FunFam" id="3.30.300.30:FF:000008">
    <property type="entry name" value="2,3-dihydroxybenzoate-AMP ligase"/>
    <property type="match status" value="1"/>
</dbReference>
<reference evidence="5 6" key="1">
    <citation type="submission" date="2016-08" db="EMBL/GenBank/DDBJ databases">
        <title>Novel Firmicute Genomes.</title>
        <authorList>
            <person name="Poppleton D.I."/>
            <person name="Gribaldo S."/>
        </authorList>
    </citation>
    <scope>NUCLEOTIDE SEQUENCE [LARGE SCALE GENOMIC DNA]</scope>
    <source>
        <strain evidence="5 6">RAOx-1</strain>
    </source>
</reference>
<feature type="domain" description="AMP-dependent synthetase/ligase" evidence="3">
    <location>
        <begin position="30"/>
        <end position="415"/>
    </location>
</feature>
<evidence type="ECO:0000259" key="4">
    <source>
        <dbReference type="Pfam" id="PF13193"/>
    </source>
</evidence>
<dbReference type="Pfam" id="PF00501">
    <property type="entry name" value="AMP-binding"/>
    <property type="match status" value="1"/>
</dbReference>
<proteinExistence type="inferred from homology"/>
<dbReference type="NCBIfam" id="NF004837">
    <property type="entry name" value="PRK06187.1"/>
    <property type="match status" value="1"/>
</dbReference>
<dbReference type="AlphaFoldDB" id="A0A419SIG5"/>
<dbReference type="Gene3D" id="2.30.38.10">
    <property type="entry name" value="Luciferase, Domain 3"/>
    <property type="match status" value="1"/>
</dbReference>
<evidence type="ECO:0000256" key="2">
    <source>
        <dbReference type="ARBA" id="ARBA00022598"/>
    </source>
</evidence>
<dbReference type="PANTHER" id="PTHR43767">
    <property type="entry name" value="LONG-CHAIN-FATTY-ACID--COA LIGASE"/>
    <property type="match status" value="1"/>
</dbReference>
<dbReference type="GO" id="GO:0016877">
    <property type="term" value="F:ligase activity, forming carbon-sulfur bonds"/>
    <property type="evidence" value="ECO:0007669"/>
    <property type="project" value="UniProtKB-ARBA"/>
</dbReference>
<dbReference type="InterPro" id="IPR050237">
    <property type="entry name" value="ATP-dep_AMP-bd_enzyme"/>
</dbReference>
<organism evidence="5 6">
    <name type="scientific">Ammoniphilus oxalaticus</name>
    <dbReference type="NCBI Taxonomy" id="66863"/>
    <lineage>
        <taxon>Bacteria</taxon>
        <taxon>Bacillati</taxon>
        <taxon>Bacillota</taxon>
        <taxon>Bacilli</taxon>
        <taxon>Bacillales</taxon>
        <taxon>Paenibacillaceae</taxon>
        <taxon>Aneurinibacillus group</taxon>
        <taxon>Ammoniphilus</taxon>
    </lineage>
</organism>
<dbReference type="Gene3D" id="3.40.50.980">
    <property type="match status" value="2"/>
</dbReference>
<feature type="domain" description="AMP-binding enzyme C-terminal" evidence="4">
    <location>
        <begin position="465"/>
        <end position="540"/>
    </location>
</feature>
<dbReference type="CDD" id="cd05936">
    <property type="entry name" value="FC-FACS_FadD_like"/>
    <property type="match status" value="1"/>
</dbReference>
<dbReference type="EMBL" id="MCHY01000008">
    <property type="protein sequence ID" value="RKD23834.1"/>
    <property type="molecule type" value="Genomic_DNA"/>
</dbReference>
<keyword evidence="2 5" id="KW-0436">Ligase</keyword>
<dbReference type="Proteomes" id="UP000284219">
    <property type="component" value="Unassembled WGS sequence"/>
</dbReference>
<dbReference type="InterPro" id="IPR045851">
    <property type="entry name" value="AMP-bd_C_sf"/>
</dbReference>
<evidence type="ECO:0000259" key="3">
    <source>
        <dbReference type="Pfam" id="PF00501"/>
    </source>
</evidence>
<dbReference type="RefSeq" id="WP_120189062.1">
    <property type="nucleotide sequence ID" value="NZ_MCHY01000008.1"/>
</dbReference>
<evidence type="ECO:0000313" key="5">
    <source>
        <dbReference type="EMBL" id="RKD23834.1"/>
    </source>
</evidence>
<evidence type="ECO:0000313" key="6">
    <source>
        <dbReference type="Proteomes" id="UP000284219"/>
    </source>
</evidence>